<accession>A0ABM0M9J0</accession>
<feature type="non-terminal residue" evidence="5">
    <location>
        <position position="82"/>
    </location>
</feature>
<dbReference type="Pfam" id="PF21041">
    <property type="entry name" value="XMAP215_CLASP_TOG"/>
    <property type="match status" value="1"/>
</dbReference>
<dbReference type="PANTHER" id="PTHR12609">
    <property type="entry name" value="MICROTUBULE ASSOCIATED PROTEIN XMAP215"/>
    <property type="match status" value="1"/>
</dbReference>
<sequence length="82" mass="9227">MADETEFLKLPVEDRCIHKSWKARLNGYEEAAKLFAKLDEKSPEFSKYLGILKKFVIDNNAVAQEKGLDAVLVFLENAAVAP</sequence>
<evidence type="ECO:0000259" key="3">
    <source>
        <dbReference type="Pfam" id="PF21041"/>
    </source>
</evidence>
<protein>
    <submittedName>
        <fullName evidence="5">Cytoskeleton-associated protein 5-like</fullName>
    </submittedName>
</protein>
<gene>
    <name evidence="5" type="primary">LOC102807104</name>
</gene>
<keyword evidence="4" id="KW-1185">Reference proteome</keyword>
<evidence type="ECO:0000313" key="5">
    <source>
        <dbReference type="RefSeq" id="XP_006816681.1"/>
    </source>
</evidence>
<dbReference type="InterPro" id="IPR011989">
    <property type="entry name" value="ARM-like"/>
</dbReference>
<reference evidence="5" key="1">
    <citation type="submission" date="2025-08" db="UniProtKB">
        <authorList>
            <consortium name="RefSeq"/>
        </authorList>
    </citation>
    <scope>IDENTIFICATION</scope>
    <source>
        <tissue evidence="5">Testes</tissue>
    </source>
</reference>
<keyword evidence="2" id="KW-0963">Cytoplasm</keyword>
<dbReference type="Proteomes" id="UP000694865">
    <property type="component" value="Unplaced"/>
</dbReference>
<organism evidence="4 5">
    <name type="scientific">Saccoglossus kowalevskii</name>
    <name type="common">Acorn worm</name>
    <dbReference type="NCBI Taxonomy" id="10224"/>
    <lineage>
        <taxon>Eukaryota</taxon>
        <taxon>Metazoa</taxon>
        <taxon>Hemichordata</taxon>
        <taxon>Enteropneusta</taxon>
        <taxon>Harrimaniidae</taxon>
        <taxon>Saccoglossus</taxon>
    </lineage>
</organism>
<proteinExistence type="predicted"/>
<dbReference type="Gene3D" id="1.25.10.10">
    <property type="entry name" value="Leucine-rich Repeat Variant"/>
    <property type="match status" value="1"/>
</dbReference>
<evidence type="ECO:0000256" key="2">
    <source>
        <dbReference type="ARBA" id="ARBA00022490"/>
    </source>
</evidence>
<dbReference type="GeneID" id="102807104"/>
<dbReference type="RefSeq" id="XP_006816681.1">
    <property type="nucleotide sequence ID" value="XM_006816618.1"/>
</dbReference>
<evidence type="ECO:0000313" key="4">
    <source>
        <dbReference type="Proteomes" id="UP000694865"/>
    </source>
</evidence>
<name>A0ABM0M9J0_SACKO</name>
<feature type="domain" description="XMAP215/Dis1/CLASP TOG" evidence="3">
    <location>
        <begin position="6"/>
        <end position="79"/>
    </location>
</feature>
<evidence type="ECO:0000256" key="1">
    <source>
        <dbReference type="ARBA" id="ARBA00004496"/>
    </source>
</evidence>
<dbReference type="InterPro" id="IPR045110">
    <property type="entry name" value="XMAP215"/>
</dbReference>
<dbReference type="InterPro" id="IPR048491">
    <property type="entry name" value="XMAP215_CLASP_TOG"/>
</dbReference>
<comment type="subcellular location">
    <subcellularLocation>
        <location evidence="1">Cytoplasm</location>
    </subcellularLocation>
</comment>